<dbReference type="EMBL" id="BAGZ01000019">
    <property type="protein sequence ID" value="GAB79107.1"/>
    <property type="molecule type" value="Genomic_DNA"/>
</dbReference>
<proteinExistence type="predicted"/>
<evidence type="ECO:0000313" key="2">
    <source>
        <dbReference type="Proteomes" id="UP000008495"/>
    </source>
</evidence>
<dbReference type="OrthoDB" id="9869848at2"/>
<evidence type="ECO:0000313" key="1">
    <source>
        <dbReference type="EMBL" id="GAB79107.1"/>
    </source>
</evidence>
<sequence>MLVLRTIATTELPPALPGRNDLPGCLTGQAPITDHCCNFHRADWARAVRCATWAWYCRRPDESPQDFLEQAINLPDRLLEAARSLLIDPIILHMEGGHPAAIAGGHMRVAALRQQRSSHAIVECFKIDSAPIAGELLDPELITRR</sequence>
<accession>K6WBA5</accession>
<dbReference type="Proteomes" id="UP000008495">
    <property type="component" value="Unassembled WGS sequence"/>
</dbReference>
<dbReference type="AlphaFoldDB" id="K6WBA5"/>
<comment type="caution">
    <text evidence="1">The sequence shown here is derived from an EMBL/GenBank/DDBJ whole genome shotgun (WGS) entry which is preliminary data.</text>
</comment>
<evidence type="ECO:0008006" key="3">
    <source>
        <dbReference type="Google" id="ProtNLM"/>
    </source>
</evidence>
<gene>
    <name evidence="1" type="ORF">AUCHE_19_00110</name>
</gene>
<dbReference type="RefSeq" id="WP_006503864.1">
    <property type="nucleotide sequence ID" value="NZ_BAGZ01000019.1"/>
</dbReference>
<keyword evidence="2" id="KW-1185">Reference proteome</keyword>
<protein>
    <recommendedName>
        <fullName evidence="3">ParB/Sulfiredoxin domain-containing protein</fullName>
    </recommendedName>
</protein>
<organism evidence="1 2">
    <name type="scientific">Austwickia chelonae NBRC 105200</name>
    <dbReference type="NCBI Taxonomy" id="1184607"/>
    <lineage>
        <taxon>Bacteria</taxon>
        <taxon>Bacillati</taxon>
        <taxon>Actinomycetota</taxon>
        <taxon>Actinomycetes</taxon>
        <taxon>Micrococcales</taxon>
        <taxon>Dermatophilaceae</taxon>
        <taxon>Austwickia</taxon>
    </lineage>
</organism>
<reference evidence="1 2" key="1">
    <citation type="submission" date="2012-08" db="EMBL/GenBank/DDBJ databases">
        <title>Whole genome shotgun sequence of Austwickia chelonae NBRC 105200.</title>
        <authorList>
            <person name="Yoshida I."/>
            <person name="Hosoyama A."/>
            <person name="Tsuchikane K."/>
            <person name="Katsumata H."/>
            <person name="Ando Y."/>
            <person name="Ohji S."/>
            <person name="Hamada M."/>
            <person name="Tamura T."/>
            <person name="Yamazoe A."/>
            <person name="Yamazaki S."/>
            <person name="Fujita N."/>
        </authorList>
    </citation>
    <scope>NUCLEOTIDE SEQUENCE [LARGE SCALE GENOMIC DNA]</scope>
    <source>
        <strain evidence="1 2">NBRC 105200</strain>
    </source>
</reference>
<name>K6WBA5_9MICO</name>